<keyword evidence="3" id="KW-1185">Reference proteome</keyword>
<reference evidence="2 3" key="1">
    <citation type="submission" date="2017-05" db="EMBL/GenBank/DDBJ databases">
        <authorList>
            <person name="Song R."/>
            <person name="Chenine A.L."/>
            <person name="Ruprecht R.M."/>
        </authorList>
    </citation>
    <scope>NUCLEOTIDE SEQUENCE [LARGE SCALE GENOMIC DNA]</scope>
    <source>
        <strain evidence="2 3">CECT 8899</strain>
    </source>
</reference>
<dbReference type="PANTHER" id="PTHR36842:SF1">
    <property type="entry name" value="PROTEIN TOLB"/>
    <property type="match status" value="1"/>
</dbReference>
<name>A0A238LKB6_9RHOB</name>
<proteinExistence type="inferred from homology"/>
<evidence type="ECO:0000313" key="3">
    <source>
        <dbReference type="Proteomes" id="UP000201613"/>
    </source>
</evidence>
<dbReference type="PANTHER" id="PTHR36842">
    <property type="entry name" value="PROTEIN TOLB HOMOLOG"/>
    <property type="match status" value="1"/>
</dbReference>
<dbReference type="AlphaFoldDB" id="A0A238LKB6"/>
<dbReference type="Gene3D" id="2.120.10.30">
    <property type="entry name" value="TolB, C-terminal domain"/>
    <property type="match status" value="1"/>
</dbReference>
<dbReference type="Pfam" id="PF07676">
    <property type="entry name" value="PD40"/>
    <property type="match status" value="1"/>
</dbReference>
<dbReference type="SUPFAM" id="SSF69304">
    <property type="entry name" value="Tricorn protease N-terminal domain"/>
    <property type="match status" value="1"/>
</dbReference>
<comment type="similarity">
    <text evidence="1">Belongs to the TolB family.</text>
</comment>
<evidence type="ECO:0000256" key="1">
    <source>
        <dbReference type="ARBA" id="ARBA00009820"/>
    </source>
</evidence>
<dbReference type="InterPro" id="IPR011042">
    <property type="entry name" value="6-blade_b-propeller_TolB-like"/>
</dbReference>
<dbReference type="EMBL" id="FXZK01000009">
    <property type="protein sequence ID" value="SMY09396.1"/>
    <property type="molecule type" value="Genomic_DNA"/>
</dbReference>
<organism evidence="2 3">
    <name type="scientific">Flavimaricola marinus</name>
    <dbReference type="NCBI Taxonomy" id="1819565"/>
    <lineage>
        <taxon>Bacteria</taxon>
        <taxon>Pseudomonadati</taxon>
        <taxon>Pseudomonadota</taxon>
        <taxon>Alphaproteobacteria</taxon>
        <taxon>Rhodobacterales</taxon>
        <taxon>Paracoccaceae</taxon>
        <taxon>Flavimaricola</taxon>
    </lineage>
</organism>
<dbReference type="RefSeq" id="WP_211096225.1">
    <property type="nucleotide sequence ID" value="NZ_FXZK01000009.1"/>
</dbReference>
<dbReference type="Proteomes" id="UP000201613">
    <property type="component" value="Unassembled WGS sequence"/>
</dbReference>
<evidence type="ECO:0000313" key="2">
    <source>
        <dbReference type="EMBL" id="SMY09396.1"/>
    </source>
</evidence>
<gene>
    <name evidence="2" type="ORF">LOM8899_03563</name>
</gene>
<protein>
    <submittedName>
        <fullName evidence="2">Translocation protein TolB</fullName>
    </submittedName>
</protein>
<sequence length="310" mass="33667">MTVIMALGAVMADSQRPWSSRRLGPKQVSELVIASRDGERITVVFETGDLIEAPNWTPDGASLIYNADGRLWRISVDGRIGPERIDTTPVENLNNDHVLSPDGTLIYVTSNDGHIYVLPIAGGVPERVTNEHPEGYRHYLHGVSPDGKTLAYVRLRRSGDGVQTWIATIPAAGGEDTILTDGACPVDGPEFSADGASVYFNSEAAATRPGHAQIFRCRPDGAGLEQLTHDDRVNWFPHAAPDGTIFSYISFPPGTEGHPPDRDVILRTMAPDGSDIRDLDVFNGGQGTINVPSWSPGSDRLAYVRYPQRD</sequence>
<accession>A0A238LKB6</accession>
<dbReference type="InterPro" id="IPR011659">
    <property type="entry name" value="WD40"/>
</dbReference>